<dbReference type="Proteomes" id="UP000004177">
    <property type="component" value="Unassembled WGS sequence"/>
</dbReference>
<gene>
    <name evidence="1" type="ORF">HPHPH6_1498</name>
</gene>
<evidence type="ECO:0000313" key="2">
    <source>
        <dbReference type="Proteomes" id="UP000004177"/>
    </source>
</evidence>
<dbReference type="PATRIC" id="fig|992061.3.peg.1469"/>
<dbReference type="AlphaFoldDB" id="J0N1E3"/>
<comment type="caution">
    <text evidence="1">The sequence shown here is derived from an EMBL/GenBank/DDBJ whole genome shotgun (WGS) entry which is preliminary data.</text>
</comment>
<sequence length="43" mass="4922">MLYQKTKNYLYYARYGVSVENTAISLTNQYKSISNLAAWLVAA</sequence>
<name>J0N1E3_HELPX</name>
<proteinExistence type="predicted"/>
<protein>
    <submittedName>
        <fullName evidence="1">Uncharacterized protein</fullName>
    </submittedName>
</protein>
<dbReference type="EMBL" id="AKOZ01000007">
    <property type="protein sequence ID" value="EJB80340.1"/>
    <property type="molecule type" value="Genomic_DNA"/>
</dbReference>
<organism evidence="1 2">
    <name type="scientific">Helicobacter pylori Hp H-6</name>
    <dbReference type="NCBI Taxonomy" id="992061"/>
    <lineage>
        <taxon>Bacteria</taxon>
        <taxon>Pseudomonadati</taxon>
        <taxon>Campylobacterota</taxon>
        <taxon>Epsilonproteobacteria</taxon>
        <taxon>Campylobacterales</taxon>
        <taxon>Helicobacteraceae</taxon>
        <taxon>Helicobacter</taxon>
    </lineage>
</organism>
<reference evidence="1 2" key="1">
    <citation type="journal article" date="2013" name="Pathog. Dis.">
        <title>Genome sequences of 65 Helicobacter pylori strains isolated from asymptomatic individuals and patients with gastric cancer, peptic ulcer disease, or gastritis.</title>
        <authorList>
            <person name="Blanchard T.G."/>
            <person name="Czinn S.J."/>
            <person name="Correa P."/>
            <person name="Nakazawa T."/>
            <person name="Keelan M."/>
            <person name="Morningstar L."/>
            <person name="Santana-Cruz I."/>
            <person name="Maroo A."/>
            <person name="McCracken C."/>
            <person name="Shefchek K."/>
            <person name="Daugherty S."/>
            <person name="Song Y."/>
            <person name="Fraser C.M."/>
            <person name="Fricke W.F."/>
        </authorList>
    </citation>
    <scope>NUCLEOTIDE SEQUENCE [LARGE SCALE GENOMIC DNA]</scope>
    <source>
        <strain evidence="1 2">Hp H-6</strain>
    </source>
</reference>
<evidence type="ECO:0000313" key="1">
    <source>
        <dbReference type="EMBL" id="EJB80340.1"/>
    </source>
</evidence>
<accession>J0N1E3</accession>